<dbReference type="GO" id="GO:0005886">
    <property type="term" value="C:plasma membrane"/>
    <property type="evidence" value="ECO:0007669"/>
    <property type="project" value="UniProtKB-SubCell"/>
</dbReference>
<dbReference type="EMBL" id="JARQWQ010000010">
    <property type="protein sequence ID" value="KAK2569121.1"/>
    <property type="molecule type" value="Genomic_DNA"/>
</dbReference>
<proteinExistence type="predicted"/>
<dbReference type="PRINTS" id="PR00237">
    <property type="entry name" value="GPCRRHODOPSN"/>
</dbReference>
<keyword evidence="5" id="KW-0297">G-protein coupled receptor</keyword>
<comment type="caution">
    <text evidence="12">The sequence shown here is derived from an EMBL/GenBank/DDBJ whole genome shotgun (WGS) entry which is preliminary data.</text>
</comment>
<dbReference type="PANTHER" id="PTHR24246:SF27">
    <property type="entry name" value="ADENOSINE RECEPTOR, ISOFORM A"/>
    <property type="match status" value="1"/>
</dbReference>
<feature type="transmembrane region" description="Helical" evidence="10">
    <location>
        <begin position="106"/>
        <end position="131"/>
    </location>
</feature>
<dbReference type="Gene3D" id="1.20.1070.10">
    <property type="entry name" value="Rhodopsin 7-helix transmembrane proteins"/>
    <property type="match status" value="1"/>
</dbReference>
<evidence type="ECO:0000256" key="8">
    <source>
        <dbReference type="ARBA" id="ARBA00023180"/>
    </source>
</evidence>
<dbReference type="AlphaFoldDB" id="A0AAD9QXX2"/>
<feature type="transmembrane region" description="Helical" evidence="10">
    <location>
        <begin position="152"/>
        <end position="172"/>
    </location>
</feature>
<keyword evidence="9" id="KW-0807">Transducer</keyword>
<gene>
    <name evidence="12" type="ORF">P5673_006010</name>
</gene>
<dbReference type="InterPro" id="IPR000276">
    <property type="entry name" value="GPCR_Rhodpsn"/>
</dbReference>
<feature type="transmembrane region" description="Helical" evidence="10">
    <location>
        <begin position="178"/>
        <end position="197"/>
    </location>
</feature>
<sequence length="312" mass="35208">MALKNVSNDEAPKMLEDIICSSEFSRGIQNQLICFSTINVLLSITSILGNGLILIALRKESSMHRSSKLLFRSLAIADFCVGVLAEPLIVTAYFSMLSGRWDVCRYSNFAIMVAGYILCSVSISTMTAISVDRLLALSCGLRYRQIVTTRRICVQITVSWVLPVVAVILYFVNYLITLWYAYIGIPLTLAVSLFCYMRIFSLLRRTQAQVQNDENRSRCHQTLPLNIARYKKMVSTTLFVQIALIICYLPYGIVEAFNAQSGLNTSVFLARESTVALVFLNSSLNPILYYWRMREVKLAVKNIVRSCFCLSD</sequence>
<keyword evidence="7 12" id="KW-0675">Receptor</keyword>
<evidence type="ECO:0000256" key="4">
    <source>
        <dbReference type="ARBA" id="ARBA00022989"/>
    </source>
</evidence>
<keyword evidence="3 10" id="KW-0812">Transmembrane</keyword>
<dbReference type="Proteomes" id="UP001249851">
    <property type="component" value="Unassembled WGS sequence"/>
</dbReference>
<dbReference type="CDD" id="cd00637">
    <property type="entry name" value="7tm_classA_rhodopsin-like"/>
    <property type="match status" value="1"/>
</dbReference>
<comment type="subcellular location">
    <subcellularLocation>
        <location evidence="1">Cell membrane</location>
        <topology evidence="1">Multi-pass membrane protein</topology>
    </subcellularLocation>
</comment>
<name>A0AAD9QXX2_ACRCE</name>
<dbReference type="GO" id="GO:0004930">
    <property type="term" value="F:G protein-coupled receptor activity"/>
    <property type="evidence" value="ECO:0007669"/>
    <property type="project" value="UniProtKB-KW"/>
</dbReference>
<reference evidence="12" key="1">
    <citation type="journal article" date="2023" name="G3 (Bethesda)">
        <title>Whole genome assembly and annotation of the endangered Caribbean coral Acropora cervicornis.</title>
        <authorList>
            <person name="Selwyn J.D."/>
            <person name="Vollmer S.V."/>
        </authorList>
    </citation>
    <scope>NUCLEOTIDE SEQUENCE</scope>
    <source>
        <strain evidence="12">K2</strain>
    </source>
</reference>
<dbReference type="InterPro" id="IPR017452">
    <property type="entry name" value="GPCR_Rhodpsn_7TM"/>
</dbReference>
<feature type="transmembrane region" description="Helical" evidence="10">
    <location>
        <begin position="32"/>
        <end position="57"/>
    </location>
</feature>
<evidence type="ECO:0000313" key="13">
    <source>
        <dbReference type="Proteomes" id="UP001249851"/>
    </source>
</evidence>
<evidence type="ECO:0000256" key="3">
    <source>
        <dbReference type="ARBA" id="ARBA00022692"/>
    </source>
</evidence>
<evidence type="ECO:0000259" key="11">
    <source>
        <dbReference type="PROSITE" id="PS50262"/>
    </source>
</evidence>
<keyword evidence="6 10" id="KW-0472">Membrane</keyword>
<evidence type="ECO:0000256" key="10">
    <source>
        <dbReference type="SAM" id="Phobius"/>
    </source>
</evidence>
<feature type="domain" description="G-protein coupled receptors family 1 profile" evidence="11">
    <location>
        <begin position="49"/>
        <end position="289"/>
    </location>
</feature>
<keyword evidence="13" id="KW-1185">Reference proteome</keyword>
<accession>A0AAD9QXX2</accession>
<evidence type="ECO:0000256" key="2">
    <source>
        <dbReference type="ARBA" id="ARBA00022475"/>
    </source>
</evidence>
<feature type="transmembrane region" description="Helical" evidence="10">
    <location>
        <begin position="69"/>
        <end position="94"/>
    </location>
</feature>
<reference evidence="12" key="2">
    <citation type="journal article" date="2023" name="Science">
        <title>Genomic signatures of disease resistance in endangered staghorn corals.</title>
        <authorList>
            <person name="Vollmer S.V."/>
            <person name="Selwyn J.D."/>
            <person name="Despard B.A."/>
            <person name="Roesel C.L."/>
        </authorList>
    </citation>
    <scope>NUCLEOTIDE SEQUENCE</scope>
    <source>
        <strain evidence="12">K2</strain>
    </source>
</reference>
<evidence type="ECO:0000256" key="7">
    <source>
        <dbReference type="ARBA" id="ARBA00023170"/>
    </source>
</evidence>
<feature type="transmembrane region" description="Helical" evidence="10">
    <location>
        <begin position="233"/>
        <end position="253"/>
    </location>
</feature>
<dbReference type="PROSITE" id="PS50262">
    <property type="entry name" value="G_PROTEIN_RECEP_F1_2"/>
    <property type="match status" value="1"/>
</dbReference>
<organism evidence="12 13">
    <name type="scientific">Acropora cervicornis</name>
    <name type="common">Staghorn coral</name>
    <dbReference type="NCBI Taxonomy" id="6130"/>
    <lineage>
        <taxon>Eukaryota</taxon>
        <taxon>Metazoa</taxon>
        <taxon>Cnidaria</taxon>
        <taxon>Anthozoa</taxon>
        <taxon>Hexacorallia</taxon>
        <taxon>Scleractinia</taxon>
        <taxon>Astrocoeniina</taxon>
        <taxon>Acroporidae</taxon>
        <taxon>Acropora</taxon>
    </lineage>
</organism>
<evidence type="ECO:0000256" key="1">
    <source>
        <dbReference type="ARBA" id="ARBA00004651"/>
    </source>
</evidence>
<evidence type="ECO:0000256" key="5">
    <source>
        <dbReference type="ARBA" id="ARBA00023040"/>
    </source>
</evidence>
<keyword evidence="4 10" id="KW-1133">Transmembrane helix</keyword>
<evidence type="ECO:0000313" key="12">
    <source>
        <dbReference type="EMBL" id="KAK2569121.1"/>
    </source>
</evidence>
<evidence type="ECO:0000256" key="9">
    <source>
        <dbReference type="ARBA" id="ARBA00023224"/>
    </source>
</evidence>
<dbReference type="SUPFAM" id="SSF81321">
    <property type="entry name" value="Family A G protein-coupled receptor-like"/>
    <property type="match status" value="1"/>
</dbReference>
<dbReference type="PANTHER" id="PTHR24246">
    <property type="entry name" value="OLFACTORY RECEPTOR AND ADENOSINE RECEPTOR"/>
    <property type="match status" value="1"/>
</dbReference>
<keyword evidence="2" id="KW-1003">Cell membrane</keyword>
<evidence type="ECO:0000256" key="6">
    <source>
        <dbReference type="ARBA" id="ARBA00023136"/>
    </source>
</evidence>
<keyword evidence="8" id="KW-0325">Glycoprotein</keyword>
<dbReference type="Pfam" id="PF00001">
    <property type="entry name" value="7tm_1"/>
    <property type="match status" value="2"/>
</dbReference>
<protein>
    <submittedName>
        <fullName evidence="12">Melatonin receptor type 1C</fullName>
    </submittedName>
</protein>
<feature type="transmembrane region" description="Helical" evidence="10">
    <location>
        <begin position="273"/>
        <end position="291"/>
    </location>
</feature>